<proteinExistence type="predicted"/>
<accession>A0A5E8CKB9</accession>
<gene>
    <name evidence="1" type="ORF">CPAV1605_849</name>
</gene>
<sequence length="134" mass="15586">MNKIKSSIQKSKIWSFNRKIIVNDKVSGQIPNGTITWLEIEPNIYSYCESGQGTSCNINKNFLKYYKFIFEGDKYTVYKQCGRIFYTSNSNNRAVTLDYDNIYYITLNETINGFAMEIISDSNAIVVKTNYYLK</sequence>
<evidence type="ECO:0000313" key="1">
    <source>
        <dbReference type="EMBL" id="VVU95124.1"/>
    </source>
</evidence>
<reference evidence="1" key="1">
    <citation type="submission" date="2019-09" db="EMBL/GenBank/DDBJ databases">
        <authorList>
            <person name="Needham M D."/>
        </authorList>
    </citation>
    <scope>NUCLEOTIDE SEQUENCE</scope>
</reference>
<name>A0A5E8CKB9_9ZZZZ</name>
<protein>
    <submittedName>
        <fullName evidence="1">Uncharacterized protein</fullName>
    </submittedName>
</protein>
<dbReference type="EMBL" id="CABVLZ010000003">
    <property type="protein sequence ID" value="VVU95124.1"/>
    <property type="molecule type" value="Genomic_DNA"/>
</dbReference>
<dbReference type="AlphaFoldDB" id="A0A5E8CKB9"/>
<organism evidence="1">
    <name type="scientific">seawater metagenome</name>
    <dbReference type="NCBI Taxonomy" id="1561972"/>
    <lineage>
        <taxon>unclassified sequences</taxon>
        <taxon>metagenomes</taxon>
        <taxon>ecological metagenomes</taxon>
    </lineage>
</organism>